<evidence type="ECO:0000256" key="1">
    <source>
        <dbReference type="ARBA" id="ARBA00004251"/>
    </source>
</evidence>
<evidence type="ECO:0000313" key="28">
    <source>
        <dbReference type="EMBL" id="ODM94849.1"/>
    </source>
</evidence>
<feature type="disulfide bond" evidence="21">
    <location>
        <begin position="624"/>
        <end position="656"/>
    </location>
</feature>
<dbReference type="GO" id="GO:0007157">
    <property type="term" value="P:heterophilic cell-cell adhesion via plasma membrane cell adhesion molecules"/>
    <property type="evidence" value="ECO:0007669"/>
    <property type="project" value="UniProtKB-ARBA"/>
</dbReference>
<feature type="disulfide bond" evidence="21">
    <location>
        <begin position="68"/>
        <end position="84"/>
    </location>
</feature>
<feature type="disulfide bond" evidence="21">
    <location>
        <begin position="523"/>
        <end position="527"/>
    </location>
</feature>
<keyword evidence="19" id="KW-0873">Pyrrolidone carboxylic acid</keyword>
<dbReference type="Gene3D" id="3.40.50.410">
    <property type="entry name" value="von Willebrand factor, type A domain"/>
    <property type="match status" value="1"/>
</dbReference>
<dbReference type="InterPro" id="IPR012896">
    <property type="entry name" value="Integrin_bsu_tail"/>
</dbReference>
<dbReference type="InterPro" id="IPR036349">
    <property type="entry name" value="Integrin_bsu_tail_dom_sf"/>
</dbReference>
<dbReference type="GO" id="GO:0007229">
    <property type="term" value="P:integrin-mediated signaling pathway"/>
    <property type="evidence" value="ECO:0007669"/>
    <property type="project" value="UniProtKB-KW"/>
</dbReference>
<keyword evidence="10" id="KW-0460">Magnesium</keyword>
<evidence type="ECO:0000256" key="5">
    <source>
        <dbReference type="ARBA" id="ARBA00022692"/>
    </source>
</evidence>
<dbReference type="Pfam" id="PF08725">
    <property type="entry name" value="Integrin_b_cyt"/>
    <property type="match status" value="1"/>
</dbReference>
<feature type="disulfide bond" evidence="21">
    <location>
        <begin position="584"/>
        <end position="599"/>
    </location>
</feature>
<dbReference type="OMA" id="PPEYTWN"/>
<evidence type="ECO:0000256" key="6">
    <source>
        <dbReference type="ARBA" id="ARBA00022723"/>
    </source>
</evidence>
<dbReference type="FunFam" id="1.20.5.100:FF:000002">
    <property type="entry name" value="Integrin beta"/>
    <property type="match status" value="1"/>
</dbReference>
<comment type="caution">
    <text evidence="28">The sequence shown here is derived from an EMBL/GenBank/DDBJ whole genome shotgun (WGS) entry which is preliminary data.</text>
</comment>
<feature type="disulfide bond" evidence="21">
    <location>
        <begin position="461"/>
        <end position="473"/>
    </location>
</feature>
<dbReference type="GO" id="GO:0005925">
    <property type="term" value="C:focal adhesion"/>
    <property type="evidence" value="ECO:0007669"/>
    <property type="project" value="TreeGrafter"/>
</dbReference>
<feature type="disulfide bond" evidence="21">
    <location>
        <begin position="579"/>
        <end position="614"/>
    </location>
</feature>
<dbReference type="GO" id="GO:0033627">
    <property type="term" value="P:cell adhesion mediated by integrin"/>
    <property type="evidence" value="ECO:0007669"/>
    <property type="project" value="TreeGrafter"/>
</dbReference>
<dbReference type="InterPro" id="IPR032695">
    <property type="entry name" value="Integrin_dom_sf"/>
</dbReference>
<gene>
    <name evidence="28" type="ORF">Ocin01_11831</name>
</gene>
<dbReference type="PANTHER" id="PTHR10082">
    <property type="entry name" value="INTEGRIN BETA SUBUNIT"/>
    <property type="match status" value="1"/>
</dbReference>
<feature type="disulfide bond" evidence="21">
    <location>
        <begin position="59"/>
        <end position="99"/>
    </location>
</feature>
<dbReference type="SUPFAM" id="SSF53300">
    <property type="entry name" value="vWA-like"/>
    <property type="match status" value="1"/>
</dbReference>
<keyword evidence="5 22" id="KW-0812">Transmembrane</keyword>
<keyword evidence="11 22" id="KW-0130">Cell adhesion</keyword>
<dbReference type="GO" id="GO:0016477">
    <property type="term" value="P:cell migration"/>
    <property type="evidence" value="ECO:0007669"/>
    <property type="project" value="TreeGrafter"/>
</dbReference>
<dbReference type="GO" id="GO:0009986">
    <property type="term" value="C:cell surface"/>
    <property type="evidence" value="ECO:0007669"/>
    <property type="project" value="TreeGrafter"/>
</dbReference>
<evidence type="ECO:0000256" key="9">
    <source>
        <dbReference type="ARBA" id="ARBA00022837"/>
    </source>
</evidence>
<name>A0A1D2MP48_ORCCI</name>
<evidence type="ECO:0000256" key="23">
    <source>
        <dbReference type="SAM" id="Phobius"/>
    </source>
</evidence>
<dbReference type="PRINTS" id="PR01186">
    <property type="entry name" value="INTEGRINB"/>
</dbReference>
<dbReference type="GO" id="GO:0007160">
    <property type="term" value="P:cell-matrix adhesion"/>
    <property type="evidence" value="ECO:0007669"/>
    <property type="project" value="TreeGrafter"/>
</dbReference>
<comment type="similarity">
    <text evidence="2 22">Belongs to the integrin beta chain family.</text>
</comment>
<dbReference type="OrthoDB" id="410592at2759"/>
<feature type="domain" description="Integrin beta subunit tail" evidence="27">
    <location>
        <begin position="691"/>
        <end position="779"/>
    </location>
</feature>
<feature type="disulfide bond" evidence="21">
    <location>
        <begin position="601"/>
        <end position="606"/>
    </location>
</feature>
<organism evidence="28 29">
    <name type="scientific">Orchesella cincta</name>
    <name type="common">Springtail</name>
    <name type="synonym">Podura cincta</name>
    <dbReference type="NCBI Taxonomy" id="48709"/>
    <lineage>
        <taxon>Eukaryota</taxon>
        <taxon>Metazoa</taxon>
        <taxon>Ecdysozoa</taxon>
        <taxon>Arthropoda</taxon>
        <taxon>Hexapoda</taxon>
        <taxon>Collembola</taxon>
        <taxon>Entomobryomorpha</taxon>
        <taxon>Entomobryoidea</taxon>
        <taxon>Orchesellidae</taxon>
        <taxon>Orchesellinae</taxon>
        <taxon>Orchesella</taxon>
    </lineage>
</organism>
<dbReference type="InterPro" id="IPR013111">
    <property type="entry name" value="EGF_extracell"/>
</dbReference>
<feature type="disulfide bond" evidence="21">
    <location>
        <begin position="664"/>
        <end position="714"/>
    </location>
</feature>
<dbReference type="STRING" id="48709.A0A1D2MP48"/>
<evidence type="ECO:0000259" key="27">
    <source>
        <dbReference type="SMART" id="SM01242"/>
    </source>
</evidence>
<feature type="disulfide bond" evidence="21">
    <location>
        <begin position="56"/>
        <end position="65"/>
    </location>
</feature>
<proteinExistence type="inferred from homology"/>
<dbReference type="Gene3D" id="2.10.25.10">
    <property type="entry name" value="Laminin"/>
    <property type="match status" value="3"/>
</dbReference>
<dbReference type="PIRSF" id="PIRSF002512">
    <property type="entry name" value="Integrin_B"/>
    <property type="match status" value="1"/>
</dbReference>
<evidence type="ECO:0000256" key="15">
    <source>
        <dbReference type="ARBA" id="ARBA00023136"/>
    </source>
</evidence>
<dbReference type="InterPro" id="IPR015439">
    <property type="entry name" value="Integrin_b-2_sf"/>
</dbReference>
<evidence type="ECO:0000256" key="3">
    <source>
        <dbReference type="ARBA" id="ARBA00022475"/>
    </source>
</evidence>
<dbReference type="Pfam" id="PF07965">
    <property type="entry name" value="Integrin_B_tail"/>
    <property type="match status" value="1"/>
</dbReference>
<comment type="subcellular location">
    <subcellularLocation>
        <location evidence="1 22">Cell membrane</location>
        <topology evidence="1 22">Single-pass type I membrane protein</topology>
    </subcellularLocation>
    <subcellularLocation>
        <location evidence="20">Membrane raft</location>
        <topology evidence="20">Single-pass type I membrane protein</topology>
    </subcellularLocation>
</comment>
<dbReference type="InterPro" id="IPR002369">
    <property type="entry name" value="Integrin_bsu_VWA"/>
</dbReference>
<dbReference type="FunFam" id="2.10.25.10:FF:000043">
    <property type="entry name" value="Integrin beta"/>
    <property type="match status" value="1"/>
</dbReference>
<dbReference type="SUPFAM" id="SSF69687">
    <property type="entry name" value="Integrin beta tail domain"/>
    <property type="match status" value="1"/>
</dbReference>
<protein>
    <recommendedName>
        <fullName evidence="22">Integrin beta</fullName>
    </recommendedName>
</protein>
<evidence type="ECO:0000256" key="11">
    <source>
        <dbReference type="ARBA" id="ARBA00022889"/>
    </source>
</evidence>
<dbReference type="GO" id="GO:0005178">
    <property type="term" value="F:integrin binding"/>
    <property type="evidence" value="ECO:0007669"/>
    <property type="project" value="TreeGrafter"/>
</dbReference>
<evidence type="ECO:0000256" key="4">
    <source>
        <dbReference type="ARBA" id="ARBA00022553"/>
    </source>
</evidence>
<dbReference type="SMART" id="SM00187">
    <property type="entry name" value="INB"/>
    <property type="match status" value="1"/>
</dbReference>
<dbReference type="SMART" id="SM01242">
    <property type="entry name" value="Integrin_B_tail"/>
    <property type="match status" value="1"/>
</dbReference>
<feature type="disulfide bond" evidence="21">
    <location>
        <begin position="577"/>
        <end position="582"/>
    </location>
</feature>
<feature type="domain" description="Integrin beta subunit VWA" evidence="24">
    <location>
        <begin position="55"/>
        <end position="525"/>
    </location>
</feature>
<evidence type="ECO:0000259" key="24">
    <source>
        <dbReference type="SMART" id="SM00187"/>
    </source>
</evidence>
<dbReference type="SUPFAM" id="SSF103575">
    <property type="entry name" value="Plexin repeat"/>
    <property type="match status" value="1"/>
</dbReference>
<keyword evidence="14 22" id="KW-0401">Integrin</keyword>
<keyword evidence="9" id="KW-0106">Calcium</keyword>
<evidence type="ECO:0000256" key="18">
    <source>
        <dbReference type="ARBA" id="ARBA00023180"/>
    </source>
</evidence>
<keyword evidence="3" id="KW-1003">Cell membrane</keyword>
<dbReference type="InterPro" id="IPR057073">
    <property type="entry name" value="EGF_integrin_2"/>
</dbReference>
<feature type="disulfide bond" evidence="21">
    <location>
        <begin position="622"/>
        <end position="627"/>
    </location>
</feature>
<dbReference type="Proteomes" id="UP000094527">
    <property type="component" value="Unassembled WGS sequence"/>
</dbReference>
<feature type="disulfide bond" evidence="21">
    <location>
        <begin position="629"/>
        <end position="638"/>
    </location>
</feature>
<feature type="transmembrane region" description="Helical" evidence="23">
    <location>
        <begin position="780"/>
        <end position="802"/>
    </location>
</feature>
<dbReference type="Pfam" id="PF07974">
    <property type="entry name" value="EGF_2"/>
    <property type="match status" value="1"/>
</dbReference>
<keyword evidence="7" id="KW-0732">Signal</keyword>
<evidence type="ECO:0000256" key="16">
    <source>
        <dbReference type="ARBA" id="ARBA00023157"/>
    </source>
</evidence>
<dbReference type="GO" id="GO:0006909">
    <property type="term" value="P:phagocytosis"/>
    <property type="evidence" value="ECO:0007669"/>
    <property type="project" value="UniProtKB-KW"/>
</dbReference>
<accession>A0A1D2MP48</accession>
<dbReference type="Gene3D" id="2.60.40.1510">
    <property type="entry name" value="ntegrin, alpha v. Chain A, domain 3"/>
    <property type="match status" value="1"/>
</dbReference>
<evidence type="ECO:0000256" key="19">
    <source>
        <dbReference type="ARBA" id="ARBA00023283"/>
    </source>
</evidence>
<evidence type="ECO:0000256" key="7">
    <source>
        <dbReference type="ARBA" id="ARBA00022729"/>
    </source>
</evidence>
<evidence type="ECO:0000256" key="13">
    <source>
        <dbReference type="ARBA" id="ARBA00022989"/>
    </source>
</evidence>
<dbReference type="Gene3D" id="6.20.50.10">
    <property type="match status" value="1"/>
</dbReference>
<dbReference type="AlphaFoldDB" id="A0A1D2MP48"/>
<feature type="disulfide bond" evidence="21">
    <location>
        <begin position="640"/>
        <end position="647"/>
    </location>
</feature>
<feature type="disulfide bond" evidence="21">
    <location>
        <begin position="697"/>
        <end position="774"/>
    </location>
</feature>
<feature type="disulfide bond" evidence="21">
    <location>
        <begin position="662"/>
        <end position="667"/>
    </location>
</feature>
<evidence type="ECO:0000256" key="21">
    <source>
        <dbReference type="PIRSR" id="PIRSR002512-1"/>
    </source>
</evidence>
<dbReference type="Pfam" id="PF00362">
    <property type="entry name" value="Integrin_beta"/>
    <property type="match status" value="2"/>
</dbReference>
<dbReference type="SUPFAM" id="SSF69179">
    <property type="entry name" value="Integrin domains"/>
    <property type="match status" value="1"/>
</dbReference>
<evidence type="ECO:0000256" key="22">
    <source>
        <dbReference type="RuleBase" id="RU000633"/>
    </source>
</evidence>
<dbReference type="PROSITE" id="PS00243">
    <property type="entry name" value="I_EGF_1"/>
    <property type="match status" value="1"/>
</dbReference>
<feature type="disulfide bond" evidence="21">
    <location>
        <begin position="691"/>
        <end position="700"/>
    </location>
</feature>
<evidence type="ECO:0000256" key="8">
    <source>
        <dbReference type="ARBA" id="ARBA00022737"/>
    </source>
</evidence>
<dbReference type="InterPro" id="IPR036465">
    <property type="entry name" value="vWFA_dom_sf"/>
</dbReference>
<feature type="disulfide bond" evidence="21">
    <location>
        <begin position="551"/>
        <end position="561"/>
    </location>
</feature>
<evidence type="ECO:0000256" key="12">
    <source>
        <dbReference type="ARBA" id="ARBA00022907"/>
    </source>
</evidence>
<keyword evidence="18" id="KW-0325">Glycoprotein</keyword>
<evidence type="ECO:0000259" key="26">
    <source>
        <dbReference type="SMART" id="SM01241"/>
    </source>
</evidence>
<dbReference type="FunFam" id="2.10.25.10:FF:000155">
    <property type="entry name" value="Integrin beta"/>
    <property type="match status" value="1"/>
</dbReference>
<dbReference type="GO" id="GO:0008305">
    <property type="term" value="C:integrin complex"/>
    <property type="evidence" value="ECO:0007669"/>
    <property type="project" value="TreeGrafter"/>
</dbReference>
<keyword evidence="12" id="KW-0581">Phagocytosis</keyword>
<dbReference type="SMART" id="SM00423">
    <property type="entry name" value="PSI"/>
    <property type="match status" value="1"/>
</dbReference>
<evidence type="ECO:0000259" key="25">
    <source>
        <dbReference type="SMART" id="SM00423"/>
    </source>
</evidence>
<keyword evidence="8" id="KW-0677">Repeat</keyword>
<dbReference type="EMBL" id="LJIJ01000739">
    <property type="protein sequence ID" value="ODM94849.1"/>
    <property type="molecule type" value="Genomic_DNA"/>
</dbReference>
<dbReference type="GO" id="GO:0046872">
    <property type="term" value="F:metal ion binding"/>
    <property type="evidence" value="ECO:0007669"/>
    <property type="project" value="UniProtKB-KW"/>
</dbReference>
<keyword evidence="6" id="KW-0479">Metal-binding</keyword>
<reference evidence="28 29" key="1">
    <citation type="journal article" date="2016" name="Genome Biol. Evol.">
        <title>Gene Family Evolution Reflects Adaptation to Soil Environmental Stressors in the Genome of the Collembolan Orchesella cincta.</title>
        <authorList>
            <person name="Faddeeva-Vakhrusheva A."/>
            <person name="Derks M.F."/>
            <person name="Anvar S.Y."/>
            <person name="Agamennone V."/>
            <person name="Suring W."/>
            <person name="Smit S."/>
            <person name="van Straalen N.M."/>
            <person name="Roelofs D."/>
        </authorList>
    </citation>
    <scope>NUCLEOTIDE SEQUENCE [LARGE SCALE GENOMIC DNA]</scope>
    <source>
        <tissue evidence="28">Mixed pool</tissue>
    </source>
</reference>
<feature type="disulfide bond" evidence="21">
    <location>
        <begin position="669"/>
        <end position="681"/>
    </location>
</feature>
<dbReference type="Gene3D" id="1.20.5.100">
    <property type="entry name" value="Cytochrome c1, transmembrane anchor, C-terminal"/>
    <property type="match status" value="1"/>
</dbReference>
<dbReference type="Gene3D" id="4.10.1240.30">
    <property type="match status" value="1"/>
</dbReference>
<evidence type="ECO:0000256" key="20">
    <source>
        <dbReference type="ARBA" id="ARBA00035630"/>
    </source>
</evidence>
<keyword evidence="13 23" id="KW-1133">Transmembrane helix</keyword>
<evidence type="ECO:0000256" key="14">
    <source>
        <dbReference type="ARBA" id="ARBA00023037"/>
    </source>
</evidence>
<evidence type="ECO:0000313" key="29">
    <source>
        <dbReference type="Proteomes" id="UP000094527"/>
    </source>
</evidence>
<evidence type="ECO:0000256" key="17">
    <source>
        <dbReference type="ARBA" id="ARBA00023170"/>
    </source>
</evidence>
<keyword evidence="4" id="KW-0597">Phosphoprotein</keyword>
<dbReference type="InterPro" id="IPR057243">
    <property type="entry name" value="Integrin_I-EGF_CS"/>
</dbReference>
<dbReference type="PROSITE" id="PS52047">
    <property type="entry name" value="I_EGF_2"/>
    <property type="match status" value="1"/>
</dbReference>
<dbReference type="InterPro" id="IPR016201">
    <property type="entry name" value="PSI"/>
</dbReference>
<dbReference type="SMART" id="SM01241">
    <property type="entry name" value="Integrin_b_cyt"/>
    <property type="match status" value="1"/>
</dbReference>
<feature type="disulfide bond" evidence="21">
    <location>
        <begin position="718"/>
        <end position="750"/>
    </location>
</feature>
<feature type="domain" description="Integrin beta subunit cytoplasmic" evidence="26">
    <location>
        <begin position="803"/>
        <end position="849"/>
    </location>
</feature>
<keyword evidence="29" id="KW-1185">Reference proteome</keyword>
<keyword evidence="17" id="KW-0675">Receptor</keyword>
<dbReference type="InterPro" id="IPR014836">
    <property type="entry name" value="Integrin_bsu_cyt_dom"/>
</dbReference>
<dbReference type="InterPro" id="IPR015812">
    <property type="entry name" value="Integrin_bsu"/>
</dbReference>
<evidence type="ECO:0000256" key="10">
    <source>
        <dbReference type="ARBA" id="ARBA00022842"/>
    </source>
</evidence>
<evidence type="ECO:0000256" key="2">
    <source>
        <dbReference type="ARBA" id="ARBA00007449"/>
    </source>
</evidence>
<dbReference type="Pfam" id="PF23105">
    <property type="entry name" value="EGF_integrin"/>
    <property type="match status" value="2"/>
</dbReference>
<feature type="disulfide bond" evidence="21">
    <location>
        <begin position="321"/>
        <end position="361"/>
    </location>
</feature>
<keyword evidence="15 23" id="KW-0472">Membrane</keyword>
<feature type="domain" description="PSI" evidence="25">
    <location>
        <begin position="49"/>
        <end position="100"/>
    </location>
</feature>
<keyword evidence="16 21" id="KW-1015">Disulfide bond</keyword>
<sequence length="849" mass="95288">MQRVDSPTPFQVHQQDTLNQLYCNVARSALSIAYIVITCFVSGQSSNSSCTAKKTCGECIRSPDCVWCAQPRYERSDNSPYPRCNTATRHLALPVESRCTDEYLINPSHQYELLVDEEISKGYEIHETGRYKSAVQIRPQHVNIRLRVGQPFDMNMQYAQAEDYPVDLYYLMDLSKSMEDDKDELSNLGNLLAETMQNMTSNFRLGFGSFVDKVVMPFVSTVEKKALRSMRGGLWVPQPPESDHEYEQILCYFFSVASAVYNTVILIQPCPGCEAPYGFQNVMSLSQDTSRFAGEVKNARVSGNLDAPEGGFDAIMQAIVCNQIGWRQQARRLLVFSTDASFHYAGDGKLGGIVKPNDGKCHLDSKGEYTHSTLQDYPSVAQVNSKVKEKSINMIFAVTAEQIDIYKRLSHQIEGSTCGVLAADSTNVVTLVQEEYQKITSSVELKDTASSFIKVSYFSKCMDSPTYIETNKCNGLRVGSAVNFKVKIEVTECPKNPNEWKQRFQIYRVGINESLTVDLEMLCECPCEIPGNPGYEPYSDYCSNWGTASECDSSIDDDTGCRHDNTTDIVCSNRGTCQCGQCECQARGDPNEKIDGTYCECDNFSCERDNGLLCSGENHGRCDCGKCLCNPGWSGSACQCATRTDSCIEPGSEEICNGRGDCECGKCVCNTTVSRFSGRFCEKCPTCPGRCEELRDCVQCRMFQTGELEDEDECREVCIKYPEPEPVDVASSDEQNDEKYCAFTDQTDRCRFYFVYGYTPQNKLYIKAQRTKDCPPDPPIFWIISGVVGAIVIVGLLFLLLWKLLTHIHDRAEYARFEKERMSAKWDTGENPIYKQATSTFKNPMYSGK</sequence>
<feature type="disulfide bond" evidence="21">
    <location>
        <begin position="684"/>
        <end position="687"/>
    </location>
</feature>
<dbReference type="SUPFAM" id="SSF57196">
    <property type="entry name" value="EGF/Laminin"/>
    <property type="match status" value="1"/>
</dbReference>
<dbReference type="PANTHER" id="PTHR10082:SF60">
    <property type="entry name" value="INTEGRIN BETA-PS"/>
    <property type="match status" value="1"/>
</dbReference>
<dbReference type="GO" id="GO:0045121">
    <property type="term" value="C:membrane raft"/>
    <property type="evidence" value="ECO:0007669"/>
    <property type="project" value="UniProtKB-SubCell"/>
</dbReference>